<dbReference type="RefSeq" id="WP_085130204.1">
    <property type="nucleotide sequence ID" value="NZ_LQOT01000073.1"/>
</dbReference>
<keyword evidence="3" id="KW-0326">Glycosidase</keyword>
<dbReference type="GO" id="GO:0005980">
    <property type="term" value="P:glycogen catabolic process"/>
    <property type="evidence" value="ECO:0007669"/>
    <property type="project" value="InterPro"/>
</dbReference>
<sequence>MSPAEPGPEPTVSAPAVWPGSSYPLGAVYDGAGTNFAVFSEVAERVELCLVDDRDHTETRIGLDEVDGYVWHAYLPGIAPGQHYGFRVHGPFNPSAGQRCDPGKLLLDPYGKAFHGAFDFGPELFSYDLSDPDGDRPAPGLDSLGHTMTSVVINPFFDWANDRSPRTPYHQTIIYEAHVKGMTQTHPGIPPEMRGTYAGLAHPVIVDHLKSLNVTAIELMPVHQFLHDQRLLELGLRNYWGYNTFGFFAPHNEYAANRRPGGAVAEFKAMVRSFHEAGIEVILDVVYNHTAEGNHLGPTLNFRGIDNAAYYRLDEADLRHYTDYTGTGNSLNARHPHTLQLIMDSLRYWVTEMHVDGFRFDLASTLARELHDVDRLSAFFDLVQQDPVVSQVKLIAEPWDVGEGGYQVGNFPGLWTEWNGKYRDTVRDYWRGEPETLGEFASRLTGSSDLYEATGRRPSASINFVTCHDGFTLADLVSYNEKHNEANGEDNRDGESHNRSWNCGVEGPTDDPAILALRAHQARNIMATLLISQGTPMIAHGDEMGRSQGGNNNVYCQDSELSWMDWSLLERNADQVAFTRAMTALRTAHPVFRRRRFFEGRPIRGGDEVRDIAWLTPAGHEMTQQDWGSEFGRCVMVFLNGEALPEPDARGARIVDDSFLLCFNAAEEPVEFVTPNADYAQVWAAVIDTAHPAGSTELVVDAGTALTVPGRSLTVLRKSR</sequence>
<reference evidence="5 6" key="1">
    <citation type="submission" date="2016-01" db="EMBL/GenBank/DDBJ databases">
        <title>The new phylogeny of the genus Mycobacterium.</title>
        <authorList>
            <person name="Tarcisio F."/>
            <person name="Conor M."/>
            <person name="Antonella G."/>
            <person name="Elisabetta G."/>
            <person name="Giulia F.S."/>
            <person name="Sara T."/>
            <person name="Anna F."/>
            <person name="Clotilde B."/>
            <person name="Roberto B."/>
            <person name="Veronica D.S."/>
            <person name="Fabio R."/>
            <person name="Monica P."/>
            <person name="Olivier J."/>
            <person name="Enrico T."/>
            <person name="Nicola S."/>
        </authorList>
    </citation>
    <scope>NUCLEOTIDE SEQUENCE [LARGE SCALE GENOMIC DNA]</scope>
    <source>
        <strain evidence="5 6">ATCC 27353</strain>
    </source>
</reference>
<dbReference type="Pfam" id="PF00128">
    <property type="entry name" value="Alpha-amylase"/>
    <property type="match status" value="2"/>
</dbReference>
<evidence type="ECO:0000256" key="3">
    <source>
        <dbReference type="ARBA" id="ARBA00023295"/>
    </source>
</evidence>
<dbReference type="InterPro" id="IPR013780">
    <property type="entry name" value="Glyco_hydro_b"/>
</dbReference>
<accession>A0A1X1T725</accession>
<dbReference type="SUPFAM" id="SSF81296">
    <property type="entry name" value="E set domains"/>
    <property type="match status" value="1"/>
</dbReference>
<comment type="similarity">
    <text evidence="1">Belongs to the glycosyl hydrolase 13 family.</text>
</comment>
<dbReference type="EMBL" id="LQOT01000073">
    <property type="protein sequence ID" value="ORV40384.1"/>
    <property type="molecule type" value="Genomic_DNA"/>
</dbReference>
<dbReference type="InterPro" id="IPR011837">
    <property type="entry name" value="Glycogen_debranch_GlgX"/>
</dbReference>
<name>A0A1X1T725_9MYCO</name>
<evidence type="ECO:0000256" key="1">
    <source>
        <dbReference type="ARBA" id="ARBA00008061"/>
    </source>
</evidence>
<evidence type="ECO:0000313" key="6">
    <source>
        <dbReference type="Proteomes" id="UP000193465"/>
    </source>
</evidence>
<evidence type="ECO:0000313" key="5">
    <source>
        <dbReference type="EMBL" id="ORV40384.1"/>
    </source>
</evidence>
<dbReference type="InterPro" id="IPR004193">
    <property type="entry name" value="Glyco_hydro_13_N"/>
</dbReference>
<dbReference type="STRING" id="188915.AWC02_18595"/>
<dbReference type="InterPro" id="IPR017853">
    <property type="entry name" value="GH"/>
</dbReference>
<dbReference type="PANTHER" id="PTHR43002">
    <property type="entry name" value="GLYCOGEN DEBRANCHING ENZYME"/>
    <property type="match status" value="1"/>
</dbReference>
<comment type="caution">
    <text evidence="5">The sequence shown here is derived from an EMBL/GenBank/DDBJ whole genome shotgun (WGS) entry which is preliminary data.</text>
</comment>
<dbReference type="Gene3D" id="3.20.20.80">
    <property type="entry name" value="Glycosidases"/>
    <property type="match status" value="1"/>
</dbReference>
<dbReference type="InterPro" id="IPR006047">
    <property type="entry name" value="GH13_cat_dom"/>
</dbReference>
<dbReference type="NCBIfam" id="TIGR02100">
    <property type="entry name" value="glgX_debranch"/>
    <property type="match status" value="1"/>
</dbReference>
<dbReference type="GO" id="GO:0004135">
    <property type="term" value="F:amylo-alpha-1,6-glucosidase activity"/>
    <property type="evidence" value="ECO:0007669"/>
    <property type="project" value="InterPro"/>
</dbReference>
<dbReference type="InterPro" id="IPR014756">
    <property type="entry name" value="Ig_E-set"/>
</dbReference>
<dbReference type="CDD" id="cd02856">
    <property type="entry name" value="E_set_GDE_Isoamylase_N"/>
    <property type="match status" value="1"/>
</dbReference>
<evidence type="ECO:0000256" key="2">
    <source>
        <dbReference type="ARBA" id="ARBA00022801"/>
    </source>
</evidence>
<proteinExistence type="inferred from homology"/>
<dbReference type="Pfam" id="PF02922">
    <property type="entry name" value="CBM_48"/>
    <property type="match status" value="1"/>
</dbReference>
<dbReference type="CDD" id="cd11326">
    <property type="entry name" value="AmyAc_Glg_debranch"/>
    <property type="match status" value="1"/>
</dbReference>
<gene>
    <name evidence="5" type="ORF">AWC02_18595</name>
</gene>
<organism evidence="5 6">
    <name type="scientific">Mycolicibacter engbaekii</name>
    <dbReference type="NCBI Taxonomy" id="188915"/>
    <lineage>
        <taxon>Bacteria</taxon>
        <taxon>Bacillati</taxon>
        <taxon>Actinomycetota</taxon>
        <taxon>Actinomycetes</taxon>
        <taxon>Mycobacteriales</taxon>
        <taxon>Mycobacteriaceae</taxon>
        <taxon>Mycolicibacter</taxon>
    </lineage>
</organism>
<dbReference type="InterPro" id="IPR044505">
    <property type="entry name" value="GlgX_Isoamylase_N_E_set"/>
</dbReference>
<dbReference type="AlphaFoldDB" id="A0A1X1T725"/>
<dbReference type="Proteomes" id="UP000193465">
    <property type="component" value="Unassembled WGS sequence"/>
</dbReference>
<keyword evidence="2" id="KW-0378">Hydrolase</keyword>
<dbReference type="Gene3D" id="2.60.40.10">
    <property type="entry name" value="Immunoglobulins"/>
    <property type="match status" value="1"/>
</dbReference>
<protein>
    <submittedName>
        <fullName evidence="5">Glycogen debranching enzyme</fullName>
    </submittedName>
</protein>
<dbReference type="SMART" id="SM00642">
    <property type="entry name" value="Aamy"/>
    <property type="match status" value="1"/>
</dbReference>
<keyword evidence="6" id="KW-1185">Reference proteome</keyword>
<feature type="domain" description="Glycosyl hydrolase family 13 catalytic" evidence="4">
    <location>
        <begin position="176"/>
        <end position="586"/>
    </location>
</feature>
<dbReference type="InterPro" id="IPR013783">
    <property type="entry name" value="Ig-like_fold"/>
</dbReference>
<dbReference type="SUPFAM" id="SSF51011">
    <property type="entry name" value="Glycosyl hydrolase domain"/>
    <property type="match status" value="1"/>
</dbReference>
<dbReference type="SUPFAM" id="SSF51445">
    <property type="entry name" value="(Trans)glycosidases"/>
    <property type="match status" value="1"/>
</dbReference>
<dbReference type="Gene3D" id="2.60.40.1180">
    <property type="entry name" value="Golgi alpha-mannosidase II"/>
    <property type="match status" value="1"/>
</dbReference>
<evidence type="ECO:0000259" key="4">
    <source>
        <dbReference type="SMART" id="SM00642"/>
    </source>
</evidence>